<proteinExistence type="predicted"/>
<evidence type="ECO:0000313" key="1">
    <source>
        <dbReference type="EMBL" id="GIX81252.1"/>
    </source>
</evidence>
<sequence>MLLSKELQQQVRIMLDYCNMGVERLFLFTANIDSEPLTHNPTTAAIDGNPLTNEPTTAIIDSELLTNKPTTKVIDSDPLTN</sequence>
<gene>
    <name evidence="1" type="ORF">CDAR_605431</name>
</gene>
<keyword evidence="2" id="KW-1185">Reference proteome</keyword>
<protein>
    <submittedName>
        <fullName evidence="1">Uncharacterized protein</fullName>
    </submittedName>
</protein>
<reference evidence="1 2" key="1">
    <citation type="submission" date="2021-06" db="EMBL/GenBank/DDBJ databases">
        <title>Caerostris darwini draft genome.</title>
        <authorList>
            <person name="Kono N."/>
            <person name="Arakawa K."/>
        </authorList>
    </citation>
    <scope>NUCLEOTIDE SEQUENCE [LARGE SCALE GENOMIC DNA]</scope>
</reference>
<accession>A0AAV4NCP4</accession>
<evidence type="ECO:0000313" key="2">
    <source>
        <dbReference type="Proteomes" id="UP001054837"/>
    </source>
</evidence>
<dbReference type="AlphaFoldDB" id="A0AAV4NCP4"/>
<dbReference type="Proteomes" id="UP001054837">
    <property type="component" value="Unassembled WGS sequence"/>
</dbReference>
<comment type="caution">
    <text evidence="1">The sequence shown here is derived from an EMBL/GenBank/DDBJ whole genome shotgun (WGS) entry which is preliminary data.</text>
</comment>
<organism evidence="1 2">
    <name type="scientific">Caerostris darwini</name>
    <dbReference type="NCBI Taxonomy" id="1538125"/>
    <lineage>
        <taxon>Eukaryota</taxon>
        <taxon>Metazoa</taxon>
        <taxon>Ecdysozoa</taxon>
        <taxon>Arthropoda</taxon>
        <taxon>Chelicerata</taxon>
        <taxon>Arachnida</taxon>
        <taxon>Araneae</taxon>
        <taxon>Araneomorphae</taxon>
        <taxon>Entelegynae</taxon>
        <taxon>Araneoidea</taxon>
        <taxon>Araneidae</taxon>
        <taxon>Caerostris</taxon>
    </lineage>
</organism>
<name>A0AAV4NCP4_9ARAC</name>
<dbReference type="EMBL" id="BPLQ01001376">
    <property type="protein sequence ID" value="GIX81252.1"/>
    <property type="molecule type" value="Genomic_DNA"/>
</dbReference>